<sequence length="103" mass="12292">MAEEWSEEENKIFVNIIANYRTVIAGKDKETKEVLTWKVAKKLHRKYELLEKRNVQAVYEHLSYIDDLVAGVGMQQDYQQKEEQYFNMYPRKQTSGKIVNFNN</sequence>
<dbReference type="RefSeq" id="WP_113807639.1">
    <property type="nucleotide sequence ID" value="NZ_QOCW01000026.1"/>
</dbReference>
<dbReference type="Proteomes" id="UP000253314">
    <property type="component" value="Unassembled WGS sequence"/>
</dbReference>
<dbReference type="AlphaFoldDB" id="A0A366XSC0"/>
<reference evidence="1 2" key="1">
    <citation type="submission" date="2018-07" db="EMBL/GenBank/DDBJ databases">
        <title>Lottiidibacillus patelloidae gen. nov., sp. nov., isolated from the intestinal tract of a marine limpet and the reclassification of B. taeanensis BH030017T, B. algicola KMM 3737T and B. hwajinpoensis SW-72T as genus Lottiidibacillus.</title>
        <authorList>
            <person name="Liu R."/>
            <person name="Huang Z."/>
        </authorList>
    </citation>
    <scope>NUCLEOTIDE SEQUENCE [LARGE SCALE GENOMIC DNA]</scope>
    <source>
        <strain evidence="1 2">BH030017</strain>
    </source>
</reference>
<accession>A0A366XSC0</accession>
<protein>
    <submittedName>
        <fullName evidence="1">Uncharacterized protein</fullName>
    </submittedName>
</protein>
<proteinExistence type="predicted"/>
<name>A0A366XSC0_9BACI</name>
<dbReference type="EMBL" id="QOCW01000026">
    <property type="protein sequence ID" value="RBW68035.1"/>
    <property type="molecule type" value="Genomic_DNA"/>
</dbReference>
<comment type="caution">
    <text evidence="1">The sequence shown here is derived from an EMBL/GenBank/DDBJ whole genome shotgun (WGS) entry which is preliminary data.</text>
</comment>
<evidence type="ECO:0000313" key="2">
    <source>
        <dbReference type="Proteomes" id="UP000253314"/>
    </source>
</evidence>
<gene>
    <name evidence="1" type="ORF">DS031_19045</name>
</gene>
<dbReference type="OrthoDB" id="2866480at2"/>
<evidence type="ECO:0000313" key="1">
    <source>
        <dbReference type="EMBL" id="RBW68035.1"/>
    </source>
</evidence>
<keyword evidence="2" id="KW-1185">Reference proteome</keyword>
<organism evidence="1 2">
    <name type="scientific">Bacillus taeanensis</name>
    <dbReference type="NCBI Taxonomy" id="273032"/>
    <lineage>
        <taxon>Bacteria</taxon>
        <taxon>Bacillati</taxon>
        <taxon>Bacillota</taxon>
        <taxon>Bacilli</taxon>
        <taxon>Bacillales</taxon>
        <taxon>Bacillaceae</taxon>
        <taxon>Bacillus</taxon>
    </lineage>
</organism>